<dbReference type="PANTHER" id="PTHR24223">
    <property type="entry name" value="ATP-BINDING CASSETTE SUB-FAMILY C"/>
    <property type="match status" value="1"/>
</dbReference>
<dbReference type="Pfam" id="PF00005">
    <property type="entry name" value="ABC_tran"/>
    <property type="match status" value="2"/>
</dbReference>
<dbReference type="FunFam" id="1.20.1560.10:FF:000026">
    <property type="entry name" value="Multidrug resistance-associated protein lethal(2)03659"/>
    <property type="match status" value="1"/>
</dbReference>
<feature type="transmembrane region" description="Helical" evidence="8">
    <location>
        <begin position="39"/>
        <end position="62"/>
    </location>
</feature>
<comment type="subcellular location">
    <subcellularLocation>
        <location evidence="1">Membrane</location>
        <topology evidence="1">Multi-pass membrane protein</topology>
    </subcellularLocation>
</comment>
<feature type="domain" description="ABC transmembrane type-1" evidence="10">
    <location>
        <begin position="648"/>
        <end position="912"/>
    </location>
</feature>
<dbReference type="SUPFAM" id="SSF90123">
    <property type="entry name" value="ABC transporter transmembrane region"/>
    <property type="match status" value="2"/>
</dbReference>
<evidence type="ECO:0000256" key="3">
    <source>
        <dbReference type="ARBA" id="ARBA00022692"/>
    </source>
</evidence>
<evidence type="ECO:0000256" key="7">
    <source>
        <dbReference type="ARBA" id="ARBA00023136"/>
    </source>
</evidence>
<keyword evidence="4" id="KW-0547">Nucleotide-binding</keyword>
<dbReference type="CDD" id="cd03250">
    <property type="entry name" value="ABCC_MRP_domain1"/>
    <property type="match status" value="1"/>
</dbReference>
<feature type="transmembrane region" description="Helical" evidence="8">
    <location>
        <begin position="112"/>
        <end position="135"/>
    </location>
</feature>
<evidence type="ECO:0000256" key="5">
    <source>
        <dbReference type="ARBA" id="ARBA00022840"/>
    </source>
</evidence>
<dbReference type="GO" id="GO:0016020">
    <property type="term" value="C:membrane"/>
    <property type="evidence" value="ECO:0007669"/>
    <property type="project" value="UniProtKB-SubCell"/>
</dbReference>
<dbReference type="InterPro" id="IPR011527">
    <property type="entry name" value="ABC1_TM_dom"/>
</dbReference>
<dbReference type="Gene3D" id="3.40.50.300">
    <property type="entry name" value="P-loop containing nucleotide triphosphate hydrolases"/>
    <property type="match status" value="2"/>
</dbReference>
<feature type="transmembrane region" description="Helical" evidence="8">
    <location>
        <begin position="882"/>
        <end position="904"/>
    </location>
</feature>
<feature type="transmembrane region" description="Helical" evidence="8">
    <location>
        <begin position="141"/>
        <end position="159"/>
    </location>
</feature>
<comment type="caution">
    <text evidence="11">The sequence shown here is derived from an EMBL/GenBank/DDBJ whole genome shotgun (WGS) entry which is preliminary data.</text>
</comment>
<evidence type="ECO:0000256" key="4">
    <source>
        <dbReference type="ARBA" id="ARBA00022741"/>
    </source>
</evidence>
<feature type="transmembrane region" description="Helical" evidence="8">
    <location>
        <begin position="770"/>
        <end position="789"/>
    </location>
</feature>
<feature type="transmembrane region" description="Helical" evidence="8">
    <location>
        <begin position="223"/>
        <end position="246"/>
    </location>
</feature>
<dbReference type="InterPro" id="IPR027417">
    <property type="entry name" value="P-loop_NTPase"/>
</dbReference>
<dbReference type="Pfam" id="PF00664">
    <property type="entry name" value="ABC_membrane"/>
    <property type="match status" value="2"/>
</dbReference>
<proteinExistence type="predicted"/>
<name>A0AAW1TRQ3_9CUCU</name>
<dbReference type="PANTHER" id="PTHR24223:SF448">
    <property type="entry name" value="FI20146P1-RELATED"/>
    <property type="match status" value="1"/>
</dbReference>
<dbReference type="FunFam" id="3.40.50.300:FF:000482">
    <property type="entry name" value="Multidrug resistance-associated protein member 4"/>
    <property type="match status" value="1"/>
</dbReference>
<keyword evidence="2" id="KW-0813">Transport</keyword>
<evidence type="ECO:0008006" key="13">
    <source>
        <dbReference type="Google" id="ProtNLM"/>
    </source>
</evidence>
<dbReference type="GO" id="GO:0140359">
    <property type="term" value="F:ABC-type transporter activity"/>
    <property type="evidence" value="ECO:0007669"/>
    <property type="project" value="InterPro"/>
</dbReference>
<dbReference type="Proteomes" id="UP001431783">
    <property type="component" value="Unassembled WGS sequence"/>
</dbReference>
<feature type="transmembrane region" description="Helical" evidence="8">
    <location>
        <begin position="742"/>
        <end position="764"/>
    </location>
</feature>
<reference evidence="11 12" key="1">
    <citation type="submission" date="2023-03" db="EMBL/GenBank/DDBJ databases">
        <title>Genome insight into feeding habits of ladybird beetles.</title>
        <authorList>
            <person name="Li H.-S."/>
            <person name="Huang Y.-H."/>
            <person name="Pang H."/>
        </authorList>
    </citation>
    <scope>NUCLEOTIDE SEQUENCE [LARGE SCALE GENOMIC DNA]</scope>
    <source>
        <strain evidence="11">SYSU_2023b</strain>
        <tissue evidence="11">Whole body</tissue>
    </source>
</reference>
<keyword evidence="3 8" id="KW-0812">Transmembrane</keyword>
<evidence type="ECO:0000259" key="9">
    <source>
        <dbReference type="PROSITE" id="PS50893"/>
    </source>
</evidence>
<protein>
    <recommendedName>
        <fullName evidence="13">Multidrug resistance-associated protein lethal(2)03659</fullName>
    </recommendedName>
</protein>
<dbReference type="Gene3D" id="1.20.1560.10">
    <property type="entry name" value="ABC transporter type 1, transmembrane domain"/>
    <property type="match status" value="2"/>
</dbReference>
<feature type="domain" description="ABC transporter" evidence="9">
    <location>
        <begin position="323"/>
        <end position="546"/>
    </location>
</feature>
<feature type="domain" description="ABC transporter" evidence="9">
    <location>
        <begin position="950"/>
        <end position="1179"/>
    </location>
</feature>
<sequence>MYGIVIAINDSIKIIQPIIIGKFIDYYSPYNTTITRDDAFIYGGIIVLCSLSTVLMFHPYMLGVCHLGMKLRVACCSLIYRKALRLSSTALGQTTVGQVVNLLSNDVNRFDVAVMFAHHLWVGPLETLVVLYLLYTKIGESAFVGIIILIIFIPIQMYIGKKISKIRLKVALRTDERVRLMSEIINGIQVIKMYAWELPFAKVIASTRRYEIRMLRWASFMRAIVSSFMLFNIRASIFACVITYVLCGNDINAEKVFVVTAFYNAIRPTMTVFFPNGIVNISETNVSINRLNKFLTFEEHKKETNNIVAIEKRMSNEKERIGIFFENGSAKWSLASVDNTLSNISLSVLPGKLQAIIGPVGSGKSSLFQAILKELPLIRGSVRVNGKISYASQEPWLFSGSVRQNILFGLPMDKKRYNAVIETCSLERDFTLLPYGDKTLVGDRGVSLSGGQRARINLARAVYKQADIYLLDDPLSAVDTHVGKELFENCITGYLSEKTVILITHQLQYLNNVEHIIFLEDGHIKAEGTFNELQNAKLDFTKLLIKSEEEKELDVKEKIFNTLTSITSRSSVGEAPIQVEEHMSKGTLGLHVYKAYLRAGGNWCLITMLFGSFVLVQGIASASDYFLTFWVKQENQHYKLSESIPIKLSDLLTSSVSTVFTNSLSLSRDNCIIIYSTLVGMLMVMTLIRSLSFFAVCMRSSTRLHDNMFRSLSKATMNFFNNNPAGRILNRFSKDMGAVDELLPGALIDSLQNGLAILGIIIVIGSVSPLLLLVTILMGVVFYLLRVVYLRTSRNVKRLEGVTRSPVFSHINSSLEGLTTIRAFEAQEILTKEFDIHQDLHSCAWHNFMVTSRAFGYWLDLTCIIYITIVVFSFLLLDNDQFGGNVGLVVTQAIAITGLLQWGMRQSTELENQMTSVERIIEYGTIEHERALESDVSKKPETSWPRNGKIVFKDLVLKYSADDPPVLKNLNFVVQPKEKIGIVGRTGAGKSSLISALFQLTITEGQIIIDGVDITQLGLHDLRSKISIIPQEPVLFSGTLRKNLDPFEEYLDANLWKALEDVELKEAVSDLNCEVSEGGSNFSIGQRQLVCLARAILRKNRILVLDEATANVDPQTDGHIQRTIREKFNDCTVLTIAHRLHTVMDSDKILVMDAGTVREFDHPFILLQNKDGILYGMVQQTGRATFDMLYQIAMNNFDESKK</sequence>
<dbReference type="GO" id="GO:0016887">
    <property type="term" value="F:ATP hydrolysis activity"/>
    <property type="evidence" value="ECO:0007669"/>
    <property type="project" value="InterPro"/>
</dbReference>
<evidence type="ECO:0000259" key="10">
    <source>
        <dbReference type="PROSITE" id="PS50929"/>
    </source>
</evidence>
<dbReference type="PROSITE" id="PS50929">
    <property type="entry name" value="ABC_TM1F"/>
    <property type="match status" value="2"/>
</dbReference>
<feature type="domain" description="ABC transmembrane type-1" evidence="10">
    <location>
        <begin position="1"/>
        <end position="242"/>
    </location>
</feature>
<evidence type="ECO:0000256" key="6">
    <source>
        <dbReference type="ARBA" id="ARBA00022989"/>
    </source>
</evidence>
<organism evidence="11 12">
    <name type="scientific">Henosepilachna vigintioctopunctata</name>
    <dbReference type="NCBI Taxonomy" id="420089"/>
    <lineage>
        <taxon>Eukaryota</taxon>
        <taxon>Metazoa</taxon>
        <taxon>Ecdysozoa</taxon>
        <taxon>Arthropoda</taxon>
        <taxon>Hexapoda</taxon>
        <taxon>Insecta</taxon>
        <taxon>Pterygota</taxon>
        <taxon>Neoptera</taxon>
        <taxon>Endopterygota</taxon>
        <taxon>Coleoptera</taxon>
        <taxon>Polyphaga</taxon>
        <taxon>Cucujiformia</taxon>
        <taxon>Coccinelloidea</taxon>
        <taxon>Coccinellidae</taxon>
        <taxon>Epilachninae</taxon>
        <taxon>Epilachnini</taxon>
        <taxon>Henosepilachna</taxon>
    </lineage>
</organism>
<dbReference type="InterPro" id="IPR003593">
    <property type="entry name" value="AAA+_ATPase"/>
</dbReference>
<dbReference type="SUPFAM" id="SSF52540">
    <property type="entry name" value="P-loop containing nucleoside triphosphate hydrolases"/>
    <property type="match status" value="2"/>
</dbReference>
<dbReference type="CDD" id="cd03244">
    <property type="entry name" value="ABCC_MRP_domain2"/>
    <property type="match status" value="1"/>
</dbReference>
<dbReference type="SMART" id="SM00382">
    <property type="entry name" value="AAA"/>
    <property type="match status" value="2"/>
</dbReference>
<feature type="transmembrane region" description="Helical" evidence="8">
    <location>
        <begin position="672"/>
        <end position="698"/>
    </location>
</feature>
<dbReference type="InterPro" id="IPR050173">
    <property type="entry name" value="ABC_transporter_C-like"/>
</dbReference>
<gene>
    <name evidence="11" type="ORF">WA026_003563</name>
</gene>
<dbReference type="AlphaFoldDB" id="A0AAW1TRQ3"/>
<keyword evidence="6 8" id="KW-1133">Transmembrane helix</keyword>
<dbReference type="InterPro" id="IPR017871">
    <property type="entry name" value="ABC_transporter-like_CS"/>
</dbReference>
<keyword evidence="7 8" id="KW-0472">Membrane</keyword>
<dbReference type="FunFam" id="1.20.1560.10:FF:000014">
    <property type="entry name" value="Multidrug resistance-associated protein member 4"/>
    <property type="match status" value="1"/>
</dbReference>
<accession>A0AAW1TRQ3</accession>
<evidence type="ECO:0000313" key="12">
    <source>
        <dbReference type="Proteomes" id="UP001431783"/>
    </source>
</evidence>
<dbReference type="GO" id="GO:0005524">
    <property type="term" value="F:ATP binding"/>
    <property type="evidence" value="ECO:0007669"/>
    <property type="project" value="UniProtKB-KW"/>
</dbReference>
<dbReference type="EMBL" id="JARQZJ010000001">
    <property type="protein sequence ID" value="KAK9869834.1"/>
    <property type="molecule type" value="Genomic_DNA"/>
</dbReference>
<dbReference type="FunFam" id="3.40.50.300:FF:000163">
    <property type="entry name" value="Multidrug resistance-associated protein member 4"/>
    <property type="match status" value="1"/>
</dbReference>
<evidence type="ECO:0000256" key="1">
    <source>
        <dbReference type="ARBA" id="ARBA00004141"/>
    </source>
</evidence>
<dbReference type="PROSITE" id="PS00211">
    <property type="entry name" value="ABC_TRANSPORTER_1"/>
    <property type="match status" value="1"/>
</dbReference>
<keyword evidence="5" id="KW-0067">ATP-binding</keyword>
<evidence type="ECO:0000256" key="8">
    <source>
        <dbReference type="SAM" id="Phobius"/>
    </source>
</evidence>
<evidence type="ECO:0000256" key="2">
    <source>
        <dbReference type="ARBA" id="ARBA00022448"/>
    </source>
</evidence>
<dbReference type="InterPro" id="IPR036640">
    <property type="entry name" value="ABC1_TM_sf"/>
</dbReference>
<dbReference type="PROSITE" id="PS50893">
    <property type="entry name" value="ABC_TRANSPORTER_2"/>
    <property type="match status" value="2"/>
</dbReference>
<keyword evidence="12" id="KW-1185">Reference proteome</keyword>
<evidence type="ECO:0000313" key="11">
    <source>
        <dbReference type="EMBL" id="KAK9869834.1"/>
    </source>
</evidence>
<feature type="transmembrane region" description="Helical" evidence="8">
    <location>
        <begin position="855"/>
        <end position="876"/>
    </location>
</feature>
<dbReference type="InterPro" id="IPR003439">
    <property type="entry name" value="ABC_transporter-like_ATP-bd"/>
</dbReference>